<feature type="domain" description="ABC-type glycine betaine transport system substrate-binding" evidence="6">
    <location>
        <begin position="34"/>
        <end position="177"/>
    </location>
</feature>
<dbReference type="Gene3D" id="3.40.190.100">
    <property type="entry name" value="Glycine betaine-binding periplasmic protein, domain 2"/>
    <property type="match status" value="1"/>
</dbReference>
<keyword evidence="8" id="KW-1185">Reference proteome</keyword>
<dbReference type="Gene3D" id="3.10.105.10">
    <property type="entry name" value="Dipeptide-binding Protein, Domain 3"/>
    <property type="match status" value="1"/>
</dbReference>
<protein>
    <submittedName>
        <fullName evidence="7">Glycine betaine-binding protein</fullName>
    </submittedName>
</protein>
<comment type="subcellular location">
    <subcellularLocation>
        <location evidence="1">Cell membrane</location>
    </subcellularLocation>
</comment>
<evidence type="ECO:0000259" key="6">
    <source>
        <dbReference type="Pfam" id="PF04069"/>
    </source>
</evidence>
<evidence type="ECO:0000256" key="4">
    <source>
        <dbReference type="ARBA" id="ARBA00023136"/>
    </source>
</evidence>
<dbReference type="EMBL" id="AYYO01000009">
    <property type="protein sequence ID" value="KRM56153.1"/>
    <property type="molecule type" value="Genomic_DNA"/>
</dbReference>
<dbReference type="InterPro" id="IPR007210">
    <property type="entry name" value="ABC_Gly_betaine_transp_sub-bd"/>
</dbReference>
<dbReference type="SUPFAM" id="SSF53850">
    <property type="entry name" value="Periplasmic binding protein-like II"/>
    <property type="match status" value="2"/>
</dbReference>
<dbReference type="Pfam" id="PF04069">
    <property type="entry name" value="OpuAC"/>
    <property type="match status" value="2"/>
</dbReference>
<dbReference type="GO" id="GO:0043190">
    <property type="term" value="C:ATP-binding cassette (ABC) transporter complex"/>
    <property type="evidence" value="ECO:0007669"/>
    <property type="project" value="InterPro"/>
</dbReference>
<feature type="chain" id="PRO_5006414605" evidence="5">
    <location>
        <begin position="28"/>
        <end position="298"/>
    </location>
</feature>
<keyword evidence="4" id="KW-0472">Membrane</keyword>
<dbReference type="GO" id="GO:0015871">
    <property type="term" value="P:choline transport"/>
    <property type="evidence" value="ECO:0007669"/>
    <property type="project" value="TreeGrafter"/>
</dbReference>
<dbReference type="GO" id="GO:0015226">
    <property type="term" value="F:carnitine transmembrane transporter activity"/>
    <property type="evidence" value="ECO:0007669"/>
    <property type="project" value="TreeGrafter"/>
</dbReference>
<dbReference type="GO" id="GO:0005275">
    <property type="term" value="F:amine transmembrane transporter activity"/>
    <property type="evidence" value="ECO:0007669"/>
    <property type="project" value="TreeGrafter"/>
</dbReference>
<name>A0A0R1ZWF3_9LACO</name>
<evidence type="ECO:0000256" key="2">
    <source>
        <dbReference type="ARBA" id="ARBA00022448"/>
    </source>
</evidence>
<accession>A0A0R1ZWF3</accession>
<keyword evidence="3" id="KW-1003">Cell membrane</keyword>
<reference evidence="7 8" key="1">
    <citation type="journal article" date="2015" name="Genome Announc.">
        <title>Expanding the biotechnology potential of lactobacilli through comparative genomics of 213 strains and associated genera.</title>
        <authorList>
            <person name="Sun Z."/>
            <person name="Harris H.M."/>
            <person name="McCann A."/>
            <person name="Guo C."/>
            <person name="Argimon S."/>
            <person name="Zhang W."/>
            <person name="Yang X."/>
            <person name="Jeffery I.B."/>
            <person name="Cooney J.C."/>
            <person name="Kagawa T.F."/>
            <person name="Liu W."/>
            <person name="Song Y."/>
            <person name="Salvetti E."/>
            <person name="Wrobel A."/>
            <person name="Rasinkangas P."/>
            <person name="Parkhill J."/>
            <person name="Rea M.C."/>
            <person name="O'Sullivan O."/>
            <person name="Ritari J."/>
            <person name="Douillard F.P."/>
            <person name="Paul Ross R."/>
            <person name="Yang R."/>
            <person name="Briner A.E."/>
            <person name="Felis G.E."/>
            <person name="de Vos W.M."/>
            <person name="Barrangou R."/>
            <person name="Klaenhammer T.R."/>
            <person name="Caufield P.W."/>
            <person name="Cui Y."/>
            <person name="Zhang H."/>
            <person name="O'Toole P.W."/>
        </authorList>
    </citation>
    <scope>NUCLEOTIDE SEQUENCE [LARGE SCALE GENOMIC DNA]</scope>
    <source>
        <strain evidence="7 8">DSM 20505</strain>
    </source>
</reference>
<dbReference type="PANTHER" id="PTHR47737">
    <property type="entry name" value="GLYCINE BETAINE/PROLINE BETAINE TRANSPORT SYSTEM PERMEASE PROTEIN PROW"/>
    <property type="match status" value="1"/>
</dbReference>
<evidence type="ECO:0000256" key="5">
    <source>
        <dbReference type="SAM" id="SignalP"/>
    </source>
</evidence>
<keyword evidence="2" id="KW-0813">Transport</keyword>
<dbReference type="GO" id="GO:0031460">
    <property type="term" value="P:glycine betaine transport"/>
    <property type="evidence" value="ECO:0007669"/>
    <property type="project" value="TreeGrafter"/>
</dbReference>
<dbReference type="STRING" id="1291052.FC18_GL000684"/>
<dbReference type="Proteomes" id="UP000051679">
    <property type="component" value="Unassembled WGS sequence"/>
</dbReference>
<feature type="domain" description="ABC-type glycine betaine transport system substrate-binding" evidence="6">
    <location>
        <begin position="197"/>
        <end position="297"/>
    </location>
</feature>
<gene>
    <name evidence="7" type="ORF">FC18_GL000684</name>
</gene>
<dbReference type="AlphaFoldDB" id="A0A0R1ZWF3"/>
<keyword evidence="5" id="KW-0732">Signal</keyword>
<sequence>MWQKVCGVAVVLLLLLPVMSSCNTSVAQYNPRRSLGKQVNYTITGIDAGSGEMAATQRVLRRYGLDKRKWQLQTSSTAAMTTQLGRAIKNRQPIVVTGWQPHWMFTKYKLKFLRDPRNVYGAAENIHTIGRVGLRRDEPAAYTVLDRFYWTPTEMSAVMMQVNNGVAPAAAAKHWLAAHPAKLKQWVRGVPHVRGRTIKMTYVAWDSEIASSNVAAAALRHVGYKVTLQSMEMQPMWAAVATGAADAMTCAWLPNTSGRYFHDYRDQVTDMGVNLRGAQVGLVVPRYMKNINSITDLR</sequence>
<proteinExistence type="predicted"/>
<evidence type="ECO:0000256" key="1">
    <source>
        <dbReference type="ARBA" id="ARBA00004236"/>
    </source>
</evidence>
<dbReference type="PATRIC" id="fig|1291052.5.peg.699"/>
<dbReference type="PROSITE" id="PS51257">
    <property type="entry name" value="PROKAR_LIPOPROTEIN"/>
    <property type="match status" value="1"/>
</dbReference>
<evidence type="ECO:0000313" key="8">
    <source>
        <dbReference type="Proteomes" id="UP000051679"/>
    </source>
</evidence>
<comment type="caution">
    <text evidence="7">The sequence shown here is derived from an EMBL/GenBank/DDBJ whole genome shotgun (WGS) entry which is preliminary data.</text>
</comment>
<organism evidence="7 8">
    <name type="scientific">Lacticaseibacillus sharpeae JCM 1186 = DSM 20505</name>
    <dbReference type="NCBI Taxonomy" id="1291052"/>
    <lineage>
        <taxon>Bacteria</taxon>
        <taxon>Bacillati</taxon>
        <taxon>Bacillota</taxon>
        <taxon>Bacilli</taxon>
        <taxon>Lactobacillales</taxon>
        <taxon>Lactobacillaceae</taxon>
        <taxon>Lacticaseibacillus</taxon>
    </lineage>
</organism>
<evidence type="ECO:0000313" key="7">
    <source>
        <dbReference type="EMBL" id="KRM56153.1"/>
    </source>
</evidence>
<evidence type="ECO:0000256" key="3">
    <source>
        <dbReference type="ARBA" id="ARBA00022475"/>
    </source>
</evidence>
<feature type="signal peptide" evidence="5">
    <location>
        <begin position="1"/>
        <end position="27"/>
    </location>
</feature>
<dbReference type="PANTHER" id="PTHR47737:SF1">
    <property type="entry name" value="GLYCINE BETAINE_PROLINE BETAINE TRANSPORT SYSTEM PERMEASE PROTEIN PROW"/>
    <property type="match status" value="1"/>
</dbReference>